<proteinExistence type="predicted"/>
<evidence type="ECO:0000313" key="2">
    <source>
        <dbReference type="Proteomes" id="UP001362999"/>
    </source>
</evidence>
<sequence>MGRREEHKSYQLEEIPAGRLSGATAALGFDNVAERVVRPLTDMMKAKREAADCQMQLSSIIIDPTIFAIASFYRQTALGKLTTHSNLGAFALPATQESSTQAKRKRTHAVPMLAHERTLKDGTGGGTCRAAAFKICVVLAEEDFVRETHGVRSVLSAGLSAIVDNTPLVCQLSNSSCFLGSGQRVCYATRKLYGQAHVLFVKKGYPMGSGAIRDDPRSLLLQQSSTARSMLVRQSVYPVAHAPESLASSSSNTPPSSLDFLRSSSKDTTRMYIVVPIQLLRCSALSGIHRMTGHGSRKASFLPDVHCPPSEPQQMNGPAVQLQSVPRPHDERSLDGPHLDVSFVVSTTRVTEIVRSLYYLSVSSVRSLVGQALPFFPFSLPNLVQGNCIGSGARAKAAACFSQTLRVLCKVAAAAAAAEVSSPKLVRIFALVVGGSATRFDKPLIPSSQLAPESPGSVMLVAPYPSSAFRTARQRQGEEEERESAGKGCFGVGVEREDADADEYAECEPARGASDVCVHLLSAGVHGSDGIVKSLSRGTPVLPSAMGERKLVLVPSFSAGSIPYRSELNLVMDDFDHVPPFRASASFLPALPSAMIPNGQIHTGATDPLDRFMPARVSSLSSRDSSTFFGELLVFFWSMHLGHRTIVILKGAATSHGLVCLVGAFQR</sequence>
<reference evidence="1 2" key="1">
    <citation type="journal article" date="2024" name="J Genomics">
        <title>Draft genome sequencing and assembly of Favolaschia claudopus CIRM-BRFM 2984 isolated from oak limbs.</title>
        <authorList>
            <person name="Navarro D."/>
            <person name="Drula E."/>
            <person name="Chaduli D."/>
            <person name="Cazenave R."/>
            <person name="Ahrendt S."/>
            <person name="Wang J."/>
            <person name="Lipzen A."/>
            <person name="Daum C."/>
            <person name="Barry K."/>
            <person name="Grigoriev I.V."/>
            <person name="Favel A."/>
            <person name="Rosso M.N."/>
            <person name="Martin F."/>
        </authorList>
    </citation>
    <scope>NUCLEOTIDE SEQUENCE [LARGE SCALE GENOMIC DNA]</scope>
    <source>
        <strain evidence="1 2">CIRM-BRFM 2984</strain>
    </source>
</reference>
<gene>
    <name evidence="1" type="ORF">R3P38DRAFT_2760841</name>
</gene>
<name>A0AAW0DUC9_9AGAR</name>
<accession>A0AAW0DUC9</accession>
<keyword evidence="2" id="KW-1185">Reference proteome</keyword>
<comment type="caution">
    <text evidence="1">The sequence shown here is derived from an EMBL/GenBank/DDBJ whole genome shotgun (WGS) entry which is preliminary data.</text>
</comment>
<dbReference type="EMBL" id="JAWWNJ010000005">
    <property type="protein sequence ID" value="KAK7055656.1"/>
    <property type="molecule type" value="Genomic_DNA"/>
</dbReference>
<organism evidence="1 2">
    <name type="scientific">Favolaschia claudopus</name>
    <dbReference type="NCBI Taxonomy" id="2862362"/>
    <lineage>
        <taxon>Eukaryota</taxon>
        <taxon>Fungi</taxon>
        <taxon>Dikarya</taxon>
        <taxon>Basidiomycota</taxon>
        <taxon>Agaricomycotina</taxon>
        <taxon>Agaricomycetes</taxon>
        <taxon>Agaricomycetidae</taxon>
        <taxon>Agaricales</taxon>
        <taxon>Marasmiineae</taxon>
        <taxon>Mycenaceae</taxon>
        <taxon>Favolaschia</taxon>
    </lineage>
</organism>
<protein>
    <submittedName>
        <fullName evidence="1">Uncharacterized protein</fullName>
    </submittedName>
</protein>
<dbReference type="AlphaFoldDB" id="A0AAW0DUC9"/>
<dbReference type="Proteomes" id="UP001362999">
    <property type="component" value="Unassembled WGS sequence"/>
</dbReference>
<evidence type="ECO:0000313" key="1">
    <source>
        <dbReference type="EMBL" id="KAK7055656.1"/>
    </source>
</evidence>